<dbReference type="InterPro" id="IPR012042">
    <property type="entry name" value="NeuTTM/CthTTM-like"/>
</dbReference>
<dbReference type="PANTHER" id="PTHR40114:SF1">
    <property type="entry name" value="SLR0698 PROTEIN"/>
    <property type="match status" value="1"/>
</dbReference>
<accession>A0A848B2Y1</accession>
<evidence type="ECO:0000313" key="4">
    <source>
        <dbReference type="Proteomes" id="UP000543804"/>
    </source>
</evidence>
<dbReference type="Proteomes" id="UP000543804">
    <property type="component" value="Unassembled WGS sequence"/>
</dbReference>
<name>A0A848B2Y1_9FIRM</name>
<dbReference type="InterPro" id="IPR033469">
    <property type="entry name" value="CYTH-like_dom_sf"/>
</dbReference>
<feature type="domain" description="CYTH" evidence="2">
    <location>
        <begin position="2"/>
        <end position="150"/>
    </location>
</feature>
<dbReference type="PIRSF" id="PIRSF016487">
    <property type="entry name" value="CYTH_UCP016487"/>
    <property type="match status" value="1"/>
</dbReference>
<dbReference type="EMBL" id="JABAFA010000006">
    <property type="protein sequence ID" value="NMD98550.1"/>
    <property type="molecule type" value="Genomic_DNA"/>
</dbReference>
<dbReference type="CDD" id="cd07891">
    <property type="entry name" value="CYTH-like_CthTTM-like_1"/>
    <property type="match status" value="1"/>
</dbReference>
<dbReference type="PANTHER" id="PTHR40114">
    <property type="entry name" value="SLR0698 PROTEIN"/>
    <property type="match status" value="1"/>
</dbReference>
<dbReference type="SMART" id="SM01118">
    <property type="entry name" value="CYTH"/>
    <property type="match status" value="1"/>
</dbReference>
<protein>
    <submittedName>
        <fullName evidence="3">CYTH domain-containing protein</fullName>
    </submittedName>
</protein>
<feature type="active site" description="Proton acceptor" evidence="1">
    <location>
        <position position="28"/>
    </location>
</feature>
<evidence type="ECO:0000256" key="1">
    <source>
        <dbReference type="PIRSR" id="PIRSR016487-1"/>
    </source>
</evidence>
<comment type="caution">
    <text evidence="3">The sequence shown here is derived from an EMBL/GenBank/DDBJ whole genome shotgun (WGS) entry which is preliminary data.</text>
</comment>
<keyword evidence="4" id="KW-1185">Reference proteome</keyword>
<gene>
    <name evidence="3" type="ORF">HF878_03500</name>
</gene>
<sequence length="159" mass="17761">MGVEIERKFRVRAGWRPDSAGEEIAQGYLSSVPERTVRVRLRGGRGYLTVKGKNGGADAARRAEFEYEIPAADARALLSLAEPGVIEKERCLVPVADGHTWEVDVFHGENEGLVVAEIELGAEDEPFARPDWLADEVTGDARYYNSSLARTPYRLWEER</sequence>
<dbReference type="PROSITE" id="PS51707">
    <property type="entry name" value="CYTH"/>
    <property type="match status" value="1"/>
</dbReference>
<proteinExistence type="predicted"/>
<dbReference type="Gene3D" id="2.40.320.10">
    <property type="entry name" value="Hypothetical Protein Pfu-838710-001"/>
    <property type="match status" value="1"/>
</dbReference>
<dbReference type="RefSeq" id="WP_019542923.1">
    <property type="nucleotide sequence ID" value="NZ_JABAFA010000006.1"/>
</dbReference>
<evidence type="ECO:0000313" key="3">
    <source>
        <dbReference type="EMBL" id="NMD98550.1"/>
    </source>
</evidence>
<dbReference type="Pfam" id="PF01928">
    <property type="entry name" value="CYTH"/>
    <property type="match status" value="1"/>
</dbReference>
<dbReference type="InterPro" id="IPR023577">
    <property type="entry name" value="CYTH_domain"/>
</dbReference>
<evidence type="ECO:0000259" key="2">
    <source>
        <dbReference type="PROSITE" id="PS51707"/>
    </source>
</evidence>
<reference evidence="3 4" key="1">
    <citation type="submission" date="2020-04" db="EMBL/GenBank/DDBJ databases">
        <authorList>
            <person name="Hitch T.C.A."/>
            <person name="Wylensek D."/>
            <person name="Clavel T."/>
        </authorList>
    </citation>
    <scope>NUCLEOTIDE SEQUENCE [LARGE SCALE GENOMIC DNA]</scope>
    <source>
        <strain evidence="3 4">PG-130-P53-12</strain>
    </source>
</reference>
<dbReference type="SUPFAM" id="SSF55154">
    <property type="entry name" value="CYTH-like phosphatases"/>
    <property type="match status" value="1"/>
</dbReference>
<organism evidence="3 4">
    <name type="scientific">Selenomonas bovis</name>
    <dbReference type="NCBI Taxonomy" id="416586"/>
    <lineage>
        <taxon>Bacteria</taxon>
        <taxon>Bacillati</taxon>
        <taxon>Bacillota</taxon>
        <taxon>Negativicutes</taxon>
        <taxon>Selenomonadales</taxon>
        <taxon>Selenomonadaceae</taxon>
        <taxon>Selenomonas</taxon>
    </lineage>
</organism>
<dbReference type="AlphaFoldDB" id="A0A848B2Y1"/>